<dbReference type="OrthoDB" id="9797715at2"/>
<keyword evidence="9" id="KW-1185">Reference proteome</keyword>
<evidence type="ECO:0000313" key="8">
    <source>
        <dbReference type="EMBL" id="RJK96358.1"/>
    </source>
</evidence>
<dbReference type="InterPro" id="IPR011055">
    <property type="entry name" value="Dup_hybrid_motif"/>
</dbReference>
<keyword evidence="4" id="KW-0808">Transferase</keyword>
<dbReference type="Proteomes" id="UP000265614">
    <property type="component" value="Unassembled WGS sequence"/>
</dbReference>
<evidence type="ECO:0000313" key="9">
    <source>
        <dbReference type="Proteomes" id="UP000265614"/>
    </source>
</evidence>
<dbReference type="GO" id="GO:0005737">
    <property type="term" value="C:cytoplasm"/>
    <property type="evidence" value="ECO:0007669"/>
    <property type="project" value="UniProtKB-SubCell"/>
</dbReference>
<dbReference type="SUPFAM" id="SSF51261">
    <property type="entry name" value="Duplicated hybrid motif"/>
    <property type="match status" value="1"/>
</dbReference>
<proteinExistence type="predicted"/>
<comment type="caution">
    <text evidence="8">The sequence shown here is derived from an EMBL/GenBank/DDBJ whole genome shotgun (WGS) entry which is preliminary data.</text>
</comment>
<evidence type="ECO:0000256" key="5">
    <source>
        <dbReference type="ARBA" id="ARBA00022683"/>
    </source>
</evidence>
<dbReference type="RefSeq" id="WP_119950089.1">
    <property type="nucleotide sequence ID" value="NZ_QZEZ01000003.1"/>
</dbReference>
<dbReference type="PANTHER" id="PTHR45008:SF1">
    <property type="entry name" value="PTS SYSTEM GLUCOSE-SPECIFIC EIIA COMPONENT"/>
    <property type="match status" value="1"/>
</dbReference>
<keyword evidence="3 8" id="KW-0762">Sugar transport</keyword>
<dbReference type="GO" id="GO:0016301">
    <property type="term" value="F:kinase activity"/>
    <property type="evidence" value="ECO:0007669"/>
    <property type="project" value="UniProtKB-KW"/>
</dbReference>
<dbReference type="Pfam" id="PF00358">
    <property type="entry name" value="PTS_EIIA_1"/>
    <property type="match status" value="1"/>
</dbReference>
<evidence type="ECO:0000256" key="6">
    <source>
        <dbReference type="ARBA" id="ARBA00022777"/>
    </source>
</evidence>
<gene>
    <name evidence="8" type="ORF">D5H78_08950</name>
</gene>
<protein>
    <submittedName>
        <fullName evidence="8">PTS glucose transporter subunit IIA</fullName>
    </submittedName>
</protein>
<evidence type="ECO:0000256" key="2">
    <source>
        <dbReference type="ARBA" id="ARBA00022448"/>
    </source>
</evidence>
<reference evidence="8 9" key="1">
    <citation type="submission" date="2018-09" db="EMBL/GenBank/DDBJ databases">
        <title>YIM 75000 draft genome.</title>
        <authorList>
            <person name="Tang S."/>
            <person name="Feng Y."/>
        </authorList>
    </citation>
    <scope>NUCLEOTIDE SEQUENCE [LARGE SCALE GENOMIC DNA]</scope>
    <source>
        <strain evidence="8 9">YIM 75000</strain>
    </source>
</reference>
<comment type="subcellular location">
    <subcellularLocation>
        <location evidence="1">Cytoplasm</location>
    </subcellularLocation>
</comment>
<dbReference type="Gene3D" id="2.70.70.10">
    <property type="entry name" value="Glucose Permease (Domain IIA)"/>
    <property type="match status" value="1"/>
</dbReference>
<dbReference type="PROSITE" id="PS51093">
    <property type="entry name" value="PTS_EIIA_TYPE_1"/>
    <property type="match status" value="1"/>
</dbReference>
<keyword evidence="2" id="KW-0813">Transport</keyword>
<keyword evidence="6" id="KW-0418">Kinase</keyword>
<dbReference type="PANTHER" id="PTHR45008">
    <property type="entry name" value="PTS SYSTEM GLUCOSE-SPECIFIC EIIA COMPONENT"/>
    <property type="match status" value="1"/>
</dbReference>
<evidence type="ECO:0000256" key="3">
    <source>
        <dbReference type="ARBA" id="ARBA00022597"/>
    </source>
</evidence>
<evidence type="ECO:0000259" key="7">
    <source>
        <dbReference type="PROSITE" id="PS51093"/>
    </source>
</evidence>
<feature type="domain" description="PTS EIIA type-1" evidence="7">
    <location>
        <begin position="21"/>
        <end position="127"/>
    </location>
</feature>
<name>A0A3A3YXI1_9ACTN</name>
<dbReference type="EMBL" id="QZEZ01000003">
    <property type="protein sequence ID" value="RJK96358.1"/>
    <property type="molecule type" value="Genomic_DNA"/>
</dbReference>
<dbReference type="GO" id="GO:0009401">
    <property type="term" value="P:phosphoenolpyruvate-dependent sugar phosphotransferase system"/>
    <property type="evidence" value="ECO:0007669"/>
    <property type="project" value="UniProtKB-KW"/>
</dbReference>
<dbReference type="AlphaFoldDB" id="A0A3A3YXI1"/>
<keyword evidence="5" id="KW-0598">Phosphotransferase system</keyword>
<organism evidence="8 9">
    <name type="scientific">Vallicoccus soli</name>
    <dbReference type="NCBI Taxonomy" id="2339232"/>
    <lineage>
        <taxon>Bacteria</taxon>
        <taxon>Bacillati</taxon>
        <taxon>Actinomycetota</taxon>
        <taxon>Actinomycetes</taxon>
        <taxon>Motilibacterales</taxon>
        <taxon>Vallicoccaceae</taxon>
        <taxon>Vallicoccus</taxon>
    </lineage>
</organism>
<evidence type="ECO:0000256" key="4">
    <source>
        <dbReference type="ARBA" id="ARBA00022679"/>
    </source>
</evidence>
<dbReference type="PROSITE" id="PS00371">
    <property type="entry name" value="PTS_EIIA_TYPE_1_HIS"/>
    <property type="match status" value="1"/>
</dbReference>
<evidence type="ECO:0000256" key="1">
    <source>
        <dbReference type="ARBA" id="ARBA00004496"/>
    </source>
</evidence>
<dbReference type="InterPro" id="IPR001127">
    <property type="entry name" value="PTS_EIIA_1_perm"/>
</dbReference>
<sequence length="153" mass="15318">MSLEVLAPVAGRVLALADVADPVFAGEMVGAGLAVEPAPVDGVVEAVAPVAGRVVKLHPHAYVVMAPSGTGVLVHLGLDTVRLKGEGFDLLVAEGDDVVAGQPVVRQRAQVAREAGYALTCPVVVLDTPPGAVPADGAGREVAAGDVLFSWGG</sequence>
<dbReference type="InterPro" id="IPR050890">
    <property type="entry name" value="PTS_EIIA_component"/>
</dbReference>
<accession>A0A3A3YXI1</accession>